<dbReference type="InterPro" id="IPR018484">
    <property type="entry name" value="FGGY_N"/>
</dbReference>
<dbReference type="EMBL" id="MBQD01000021">
    <property type="protein sequence ID" value="OCL33996.1"/>
    <property type="molecule type" value="Genomic_DNA"/>
</dbReference>
<keyword evidence="7" id="KW-0684">Rhamnose metabolism</keyword>
<dbReference type="InterPro" id="IPR043129">
    <property type="entry name" value="ATPase_NBD"/>
</dbReference>
<evidence type="ECO:0000259" key="8">
    <source>
        <dbReference type="Pfam" id="PF00370"/>
    </source>
</evidence>
<sequence length="473" mass="49743">MTALAVDLGSSSGRIIAGTLSDGVIEEVEVHRFAHEAARQEPGPGSAHGHLTWDLDLIERELTAGLKAAVARFPDAVSVSVDTWGVDAVTLGADGRRVGPAVAYRDERTARTLDAFRARLDDDAVWAATGIAPATINTANQLFALVTEEPELAAQVSRVLLLPDYITYLLTGEAGWSRSHASTSALCRPGAHEFNDDVFEALGIPRSWFGDVTAEHTVVGPCRIPGLEQLTVVRAGAHDTACAVHALQRRPGEETFFLSCGSWSVLGVLRDEPLLSAEAHALGLTNEARADRGLRPLFNITGLWILQECQREWRATGGVHDIVDLVRAAEAAPSTGILIDPDEPGFAQPGGMVGRVSSAVAAQGGPVELDEGAVVRVILESLAARYARGIDALAALTGARPSELTMVGGGSRNALLCRLTADAVGVPVIAGPVEASSLGSLIAQLEIMGHLDPAGRNGVIAASARTVRYEVER</sequence>
<evidence type="ECO:0000256" key="5">
    <source>
        <dbReference type="ARBA" id="ARBA00022777"/>
    </source>
</evidence>
<dbReference type="Pfam" id="PF00370">
    <property type="entry name" value="FGGY_N"/>
    <property type="match status" value="1"/>
</dbReference>
<dbReference type="GO" id="GO:0042732">
    <property type="term" value="P:D-xylose metabolic process"/>
    <property type="evidence" value="ECO:0007669"/>
    <property type="project" value="UniProtKB-KW"/>
</dbReference>
<keyword evidence="11" id="KW-1185">Reference proteome</keyword>
<feature type="domain" description="Carbohydrate kinase FGGY N-terminal" evidence="8">
    <location>
        <begin position="3"/>
        <end position="243"/>
    </location>
</feature>
<dbReference type="InterPro" id="IPR050406">
    <property type="entry name" value="FGGY_Carb_Kinase"/>
</dbReference>
<keyword evidence="5 10" id="KW-0418">Kinase</keyword>
<evidence type="ECO:0000256" key="6">
    <source>
        <dbReference type="ARBA" id="ARBA00022840"/>
    </source>
</evidence>
<dbReference type="PANTHER" id="PTHR43095">
    <property type="entry name" value="SUGAR KINASE"/>
    <property type="match status" value="1"/>
</dbReference>
<evidence type="ECO:0000313" key="10">
    <source>
        <dbReference type="EMBL" id="OCL33996.1"/>
    </source>
</evidence>
<dbReference type="GO" id="GO:0005524">
    <property type="term" value="F:ATP binding"/>
    <property type="evidence" value="ECO:0007669"/>
    <property type="project" value="UniProtKB-KW"/>
</dbReference>
<feature type="domain" description="Carbohydrate kinase FGGY C-terminal" evidence="9">
    <location>
        <begin position="258"/>
        <end position="444"/>
    </location>
</feature>
<keyword evidence="3" id="KW-0808">Transferase</keyword>
<dbReference type="PANTHER" id="PTHR43095:SF5">
    <property type="entry name" value="XYLULOSE KINASE"/>
    <property type="match status" value="1"/>
</dbReference>
<dbReference type="InterPro" id="IPR018485">
    <property type="entry name" value="FGGY_C"/>
</dbReference>
<dbReference type="Gene3D" id="3.30.420.40">
    <property type="match status" value="2"/>
</dbReference>
<name>A0A1C0AMR3_9ACTN</name>
<accession>A0A1C0AMR3</accession>
<evidence type="ECO:0000256" key="7">
    <source>
        <dbReference type="ARBA" id="ARBA00023308"/>
    </source>
</evidence>
<protein>
    <submittedName>
        <fullName evidence="10">Carbohydrate kinase</fullName>
    </submittedName>
</protein>
<evidence type="ECO:0000256" key="3">
    <source>
        <dbReference type="ARBA" id="ARBA00022679"/>
    </source>
</evidence>
<evidence type="ECO:0000259" key="9">
    <source>
        <dbReference type="Pfam" id="PF02782"/>
    </source>
</evidence>
<dbReference type="AlphaFoldDB" id="A0A1C0AMR3"/>
<dbReference type="GO" id="GO:0008993">
    <property type="term" value="F:rhamnulokinase activity"/>
    <property type="evidence" value="ECO:0007669"/>
    <property type="project" value="InterPro"/>
</dbReference>
<keyword evidence="2" id="KW-0119">Carbohydrate metabolism</keyword>
<comment type="similarity">
    <text evidence="1">Belongs to the FGGY kinase family.</text>
</comment>
<reference evidence="11" key="1">
    <citation type="submission" date="2016-07" db="EMBL/GenBank/DDBJ databases">
        <authorList>
            <person name="Florea S."/>
            <person name="Webb J.S."/>
            <person name="Jaromczyk J."/>
            <person name="Schardl C.L."/>
        </authorList>
    </citation>
    <scope>NUCLEOTIDE SEQUENCE [LARGE SCALE GENOMIC DNA]</scope>
    <source>
        <strain evidence="11">IPBSL-7</strain>
    </source>
</reference>
<proteinExistence type="inferred from homology"/>
<dbReference type="Pfam" id="PF02782">
    <property type="entry name" value="FGGY_C"/>
    <property type="match status" value="1"/>
</dbReference>
<dbReference type="CDD" id="cd07771">
    <property type="entry name" value="ASKHA_NBD_FGGY_RhaB-like"/>
    <property type="match status" value="1"/>
</dbReference>
<evidence type="ECO:0000256" key="4">
    <source>
        <dbReference type="ARBA" id="ARBA00022741"/>
    </source>
</evidence>
<evidence type="ECO:0000313" key="11">
    <source>
        <dbReference type="Proteomes" id="UP000093501"/>
    </source>
</evidence>
<dbReference type="GO" id="GO:0019301">
    <property type="term" value="P:rhamnose catabolic process"/>
    <property type="evidence" value="ECO:0007669"/>
    <property type="project" value="InterPro"/>
</dbReference>
<dbReference type="Proteomes" id="UP000093501">
    <property type="component" value="Unassembled WGS sequence"/>
</dbReference>
<keyword evidence="4" id="KW-0547">Nucleotide-binding</keyword>
<evidence type="ECO:0000256" key="2">
    <source>
        <dbReference type="ARBA" id="ARBA00022629"/>
    </source>
</evidence>
<keyword evidence="2" id="KW-0859">Xylose metabolism</keyword>
<dbReference type="SUPFAM" id="SSF53067">
    <property type="entry name" value="Actin-like ATPase domain"/>
    <property type="match status" value="2"/>
</dbReference>
<keyword evidence="6" id="KW-0067">ATP-binding</keyword>
<comment type="caution">
    <text evidence="10">The sequence shown here is derived from an EMBL/GenBank/DDBJ whole genome shotgun (WGS) entry which is preliminary data.</text>
</comment>
<gene>
    <name evidence="10" type="ORF">BCR15_04070</name>
</gene>
<evidence type="ECO:0000256" key="1">
    <source>
        <dbReference type="ARBA" id="ARBA00009156"/>
    </source>
</evidence>
<dbReference type="InterPro" id="IPR013449">
    <property type="entry name" value="Rhamnulokinase"/>
</dbReference>
<organism evidence="10 11">
    <name type="scientific">Tessaracoccus lapidicaptus</name>
    <dbReference type="NCBI Taxonomy" id="1427523"/>
    <lineage>
        <taxon>Bacteria</taxon>
        <taxon>Bacillati</taxon>
        <taxon>Actinomycetota</taxon>
        <taxon>Actinomycetes</taxon>
        <taxon>Propionibacteriales</taxon>
        <taxon>Propionibacteriaceae</taxon>
        <taxon>Tessaracoccus</taxon>
    </lineage>
</organism>